<dbReference type="Pfam" id="PF02775">
    <property type="entry name" value="TPP_enzyme_C"/>
    <property type="match status" value="1"/>
</dbReference>
<evidence type="ECO:0000259" key="7">
    <source>
        <dbReference type="Pfam" id="PF02776"/>
    </source>
</evidence>
<dbReference type="InterPro" id="IPR006311">
    <property type="entry name" value="TAT_signal"/>
</dbReference>
<dbReference type="Gene3D" id="3.40.50.1220">
    <property type="entry name" value="TPP-binding domain"/>
    <property type="match status" value="1"/>
</dbReference>
<dbReference type="GO" id="GO:0003984">
    <property type="term" value="F:acetolactate synthase activity"/>
    <property type="evidence" value="ECO:0007669"/>
    <property type="project" value="TreeGrafter"/>
</dbReference>
<comment type="similarity">
    <text evidence="1 3">Belongs to the TPP enzyme family.</text>
</comment>
<dbReference type="PANTHER" id="PTHR18968:SF13">
    <property type="entry name" value="ACETOLACTATE SYNTHASE CATALYTIC SUBUNIT, MITOCHONDRIAL"/>
    <property type="match status" value="1"/>
</dbReference>
<evidence type="ECO:0000256" key="1">
    <source>
        <dbReference type="ARBA" id="ARBA00007812"/>
    </source>
</evidence>
<dbReference type="Gene3D" id="3.40.50.970">
    <property type="match status" value="2"/>
</dbReference>
<proteinExistence type="inferred from homology"/>
<reference evidence="9" key="1">
    <citation type="submission" date="2017-02" db="EMBL/GenBank/DDBJ databases">
        <authorList>
            <person name="Varghese N."/>
            <person name="Submissions S."/>
        </authorList>
    </citation>
    <scope>NUCLEOTIDE SEQUENCE [LARGE SCALE GENOMIC DNA]</scope>
    <source>
        <strain evidence="9">R11H</strain>
    </source>
</reference>
<dbReference type="InterPro" id="IPR029035">
    <property type="entry name" value="DHS-like_NAD/FAD-binding_dom"/>
</dbReference>
<dbReference type="OrthoDB" id="7534569at2"/>
<sequence>MTGGRRNFLKTMSAGGLAAVAASGKARAAASGGGTSKVASSVPPIPAAALETAPLEPSESVQTAPSDAALSASARAQPLYGSDYMADCLQHLGLTVIPQVPGSTFTGLHESIVNRGMLREKPLDLLTVTHEEIGVAFAHGYAKVAGDATATIVHSTVGLQHASMALYNAWCDRAPVVCLTGSLTDPESRKNWVDWMHAVSDGPALTRDFTKFDETPRSLPHFTESLVRGYQMAMTPPQGPVVLAIDLNLQERRIAKDEALPSLRKPRISAPQGDSGGVAEAAKMLAQAENPVLIADRTARTAEGFGALIELAETLQAPVIDMGGRLNFPWLHPLNQSFNRGAVLREADVILAMEVQDLSNAVRPAPNARLISLSSYDYYLKSNYQSFQAMPKVDLAIAGDAEATLPALLAALRAAIPRRSRSAIADRGARWAEDRKGQMARARREAALGWSIKPITTGRVWAEVHDQVKDMDWAIVGGCHFEGKWPQQLWDARQHHQYIGDSGGYGLGYLPGAAVGAAYAHRSEGRLPIVFGGDGDLLMAPGALFTAAYHTIPLLYLVHNNGGYHQEIMKVQEQANARARGIARTHVGNVLPGADYAKLGASMGVASQRVVEPGDLRAAIARALEVVASGEPALIDIVSQGR</sequence>
<keyword evidence="4" id="KW-0732">Signal</keyword>
<dbReference type="Pfam" id="PF02776">
    <property type="entry name" value="TPP_enzyme_N"/>
    <property type="match status" value="1"/>
</dbReference>
<dbReference type="InterPro" id="IPR012000">
    <property type="entry name" value="Thiamin_PyroP_enz_cen_dom"/>
</dbReference>
<feature type="signal peptide" evidence="4">
    <location>
        <begin position="1"/>
        <end position="28"/>
    </location>
</feature>
<gene>
    <name evidence="8" type="ORF">SAMN06295937_101714</name>
</gene>
<evidence type="ECO:0000259" key="6">
    <source>
        <dbReference type="Pfam" id="PF02775"/>
    </source>
</evidence>
<evidence type="ECO:0000256" key="4">
    <source>
        <dbReference type="SAM" id="SignalP"/>
    </source>
</evidence>
<dbReference type="PANTHER" id="PTHR18968">
    <property type="entry name" value="THIAMINE PYROPHOSPHATE ENZYMES"/>
    <property type="match status" value="1"/>
</dbReference>
<protein>
    <submittedName>
        <fullName evidence="8">Acetolactate synthase-1/2/3 large subunit</fullName>
    </submittedName>
</protein>
<organism evidence="8 9">
    <name type="scientific">Sphingopyxis flava</name>
    <dbReference type="NCBI Taxonomy" id="1507287"/>
    <lineage>
        <taxon>Bacteria</taxon>
        <taxon>Pseudomonadati</taxon>
        <taxon>Pseudomonadota</taxon>
        <taxon>Alphaproteobacteria</taxon>
        <taxon>Sphingomonadales</taxon>
        <taxon>Sphingomonadaceae</taxon>
        <taxon>Sphingopyxis</taxon>
    </lineage>
</organism>
<evidence type="ECO:0000256" key="3">
    <source>
        <dbReference type="RuleBase" id="RU362132"/>
    </source>
</evidence>
<dbReference type="Pfam" id="PF00205">
    <property type="entry name" value="TPP_enzyme_M"/>
    <property type="match status" value="1"/>
</dbReference>
<evidence type="ECO:0000313" key="9">
    <source>
        <dbReference type="Proteomes" id="UP000190044"/>
    </source>
</evidence>
<accession>A0A1T5DX67</accession>
<dbReference type="RefSeq" id="WP_079639293.1">
    <property type="nucleotide sequence ID" value="NZ_FUYP01000017.1"/>
</dbReference>
<keyword evidence="2 3" id="KW-0786">Thiamine pyrophosphate</keyword>
<dbReference type="InterPro" id="IPR045229">
    <property type="entry name" value="TPP_enz"/>
</dbReference>
<feature type="domain" description="Thiamine pyrophosphate enzyme TPP-binding" evidence="6">
    <location>
        <begin position="484"/>
        <end position="637"/>
    </location>
</feature>
<dbReference type="Proteomes" id="UP000190044">
    <property type="component" value="Unassembled WGS sequence"/>
</dbReference>
<dbReference type="InterPro" id="IPR011766">
    <property type="entry name" value="TPP_enzyme_TPP-bd"/>
</dbReference>
<dbReference type="GO" id="GO:0050660">
    <property type="term" value="F:flavin adenine dinucleotide binding"/>
    <property type="evidence" value="ECO:0007669"/>
    <property type="project" value="TreeGrafter"/>
</dbReference>
<name>A0A1T5DX67_9SPHN</name>
<dbReference type="EMBL" id="FUYP01000017">
    <property type="protein sequence ID" value="SKB76176.1"/>
    <property type="molecule type" value="Genomic_DNA"/>
</dbReference>
<dbReference type="GO" id="GO:0009097">
    <property type="term" value="P:isoleucine biosynthetic process"/>
    <property type="evidence" value="ECO:0007669"/>
    <property type="project" value="TreeGrafter"/>
</dbReference>
<evidence type="ECO:0000313" key="8">
    <source>
        <dbReference type="EMBL" id="SKB76176.1"/>
    </source>
</evidence>
<feature type="chain" id="PRO_5012256418" evidence="4">
    <location>
        <begin position="29"/>
        <end position="642"/>
    </location>
</feature>
<feature type="domain" description="Thiamine pyrophosphate enzyme N-terminal TPP-binding" evidence="7">
    <location>
        <begin position="81"/>
        <end position="194"/>
    </location>
</feature>
<keyword evidence="9" id="KW-1185">Reference proteome</keyword>
<dbReference type="InterPro" id="IPR012001">
    <property type="entry name" value="Thiamin_PyroP_enz_TPP-bd_dom"/>
</dbReference>
<dbReference type="SUPFAM" id="SSF52467">
    <property type="entry name" value="DHS-like NAD/FAD-binding domain"/>
    <property type="match status" value="1"/>
</dbReference>
<dbReference type="GO" id="GO:0009099">
    <property type="term" value="P:L-valine biosynthetic process"/>
    <property type="evidence" value="ECO:0007669"/>
    <property type="project" value="TreeGrafter"/>
</dbReference>
<dbReference type="SUPFAM" id="SSF52518">
    <property type="entry name" value="Thiamin diphosphate-binding fold (THDP-binding)"/>
    <property type="match status" value="2"/>
</dbReference>
<dbReference type="AlphaFoldDB" id="A0A1T5DX67"/>
<evidence type="ECO:0000256" key="2">
    <source>
        <dbReference type="ARBA" id="ARBA00023052"/>
    </source>
</evidence>
<feature type="domain" description="Thiamine pyrophosphate enzyme central" evidence="5">
    <location>
        <begin position="278"/>
        <end position="408"/>
    </location>
</feature>
<evidence type="ECO:0000259" key="5">
    <source>
        <dbReference type="Pfam" id="PF00205"/>
    </source>
</evidence>
<dbReference type="InterPro" id="IPR029061">
    <property type="entry name" value="THDP-binding"/>
</dbReference>
<dbReference type="GO" id="GO:0030976">
    <property type="term" value="F:thiamine pyrophosphate binding"/>
    <property type="evidence" value="ECO:0007669"/>
    <property type="project" value="InterPro"/>
</dbReference>
<dbReference type="PROSITE" id="PS51318">
    <property type="entry name" value="TAT"/>
    <property type="match status" value="1"/>
</dbReference>
<dbReference type="CDD" id="cd07035">
    <property type="entry name" value="TPP_PYR_POX_like"/>
    <property type="match status" value="1"/>
</dbReference>
<dbReference type="GO" id="GO:0005948">
    <property type="term" value="C:acetolactate synthase complex"/>
    <property type="evidence" value="ECO:0007669"/>
    <property type="project" value="TreeGrafter"/>
</dbReference>
<dbReference type="GO" id="GO:0000287">
    <property type="term" value="F:magnesium ion binding"/>
    <property type="evidence" value="ECO:0007669"/>
    <property type="project" value="InterPro"/>
</dbReference>